<dbReference type="AlphaFoldDB" id="A0A9P8A6Y5"/>
<comment type="subcellular location">
    <subcellularLocation>
        <location evidence="2">Cytoplasm</location>
    </subcellularLocation>
    <subcellularLocation>
        <location evidence="1">Nucleus</location>
    </subcellularLocation>
</comment>
<dbReference type="InterPro" id="IPR001623">
    <property type="entry name" value="DnaJ_domain"/>
</dbReference>
<keyword evidence="5" id="KW-0539">Nucleus</keyword>
<dbReference type="InterPro" id="IPR012677">
    <property type="entry name" value="Nucleotide-bd_a/b_plait_sf"/>
</dbReference>
<dbReference type="SUPFAM" id="SSF46565">
    <property type="entry name" value="Chaperone J-domain"/>
    <property type="match status" value="1"/>
</dbReference>
<feature type="coiled-coil region" evidence="6">
    <location>
        <begin position="95"/>
        <end position="131"/>
    </location>
</feature>
<dbReference type="InterPro" id="IPR052094">
    <property type="entry name" value="Pre-mRNA-splicing_ERAD"/>
</dbReference>
<dbReference type="SMART" id="SM00271">
    <property type="entry name" value="DnaJ"/>
    <property type="match status" value="1"/>
</dbReference>
<dbReference type="PRINTS" id="PR00625">
    <property type="entry name" value="JDOMAIN"/>
</dbReference>
<dbReference type="GO" id="GO:0003723">
    <property type="term" value="F:RNA binding"/>
    <property type="evidence" value="ECO:0007669"/>
    <property type="project" value="InterPro"/>
</dbReference>
<dbReference type="PROSITE" id="PS50076">
    <property type="entry name" value="DNAJ_2"/>
    <property type="match status" value="1"/>
</dbReference>
<dbReference type="Proteomes" id="UP000717515">
    <property type="component" value="Unassembled WGS sequence"/>
</dbReference>
<evidence type="ECO:0000256" key="7">
    <source>
        <dbReference type="SAM" id="MobiDB-lite"/>
    </source>
</evidence>
<dbReference type="InterPro" id="IPR000504">
    <property type="entry name" value="RRM_dom"/>
</dbReference>
<accession>A0A9P8A6Y5</accession>
<dbReference type="GO" id="GO:0000390">
    <property type="term" value="P:spliceosomal complex disassembly"/>
    <property type="evidence" value="ECO:0007669"/>
    <property type="project" value="TreeGrafter"/>
</dbReference>
<evidence type="ECO:0000313" key="9">
    <source>
        <dbReference type="EMBL" id="KAG9325903.1"/>
    </source>
</evidence>
<proteinExistence type="predicted"/>
<dbReference type="GO" id="GO:0005681">
    <property type="term" value="C:spliceosomal complex"/>
    <property type="evidence" value="ECO:0007669"/>
    <property type="project" value="TreeGrafter"/>
</dbReference>
<dbReference type="PANTHER" id="PTHR44313">
    <property type="entry name" value="DNAJ HOMOLOG SUBFAMILY C MEMBER 17"/>
    <property type="match status" value="1"/>
</dbReference>
<dbReference type="CDD" id="cd06257">
    <property type="entry name" value="DnaJ"/>
    <property type="match status" value="1"/>
</dbReference>
<organism evidence="9 10">
    <name type="scientific">Mortierella alpina</name>
    <name type="common">Oleaginous fungus</name>
    <name type="synonym">Mortierella renispora</name>
    <dbReference type="NCBI Taxonomy" id="64518"/>
    <lineage>
        <taxon>Eukaryota</taxon>
        <taxon>Fungi</taxon>
        <taxon>Fungi incertae sedis</taxon>
        <taxon>Mucoromycota</taxon>
        <taxon>Mortierellomycotina</taxon>
        <taxon>Mortierellomycetes</taxon>
        <taxon>Mortierellales</taxon>
        <taxon>Mortierellaceae</taxon>
        <taxon>Mortierella</taxon>
    </lineage>
</organism>
<protein>
    <recommendedName>
        <fullName evidence="8">J domain-containing protein</fullName>
    </recommendedName>
</protein>
<dbReference type="GO" id="GO:0005737">
    <property type="term" value="C:cytoplasm"/>
    <property type="evidence" value="ECO:0007669"/>
    <property type="project" value="UniProtKB-SubCell"/>
</dbReference>
<evidence type="ECO:0000256" key="1">
    <source>
        <dbReference type="ARBA" id="ARBA00004123"/>
    </source>
</evidence>
<dbReference type="Pfam" id="PF00226">
    <property type="entry name" value="DnaJ"/>
    <property type="match status" value="1"/>
</dbReference>
<feature type="coiled-coil region" evidence="6">
    <location>
        <begin position="337"/>
        <end position="371"/>
    </location>
</feature>
<evidence type="ECO:0000256" key="2">
    <source>
        <dbReference type="ARBA" id="ARBA00004496"/>
    </source>
</evidence>
<keyword evidence="3" id="KW-0963">Cytoplasm</keyword>
<feature type="compositionally biased region" description="Polar residues" evidence="7">
    <location>
        <begin position="268"/>
        <end position="277"/>
    </location>
</feature>
<dbReference type="Pfam" id="PF00076">
    <property type="entry name" value="RRM_1"/>
    <property type="match status" value="1"/>
</dbReference>
<gene>
    <name evidence="9" type="ORF">KVV02_001300</name>
</gene>
<dbReference type="InterPro" id="IPR036869">
    <property type="entry name" value="J_dom_sf"/>
</dbReference>
<comment type="caution">
    <text evidence="9">The sequence shown here is derived from an EMBL/GenBank/DDBJ whole genome shotgun (WGS) entry which is preliminary data.</text>
</comment>
<evidence type="ECO:0000256" key="4">
    <source>
        <dbReference type="ARBA" id="ARBA00023186"/>
    </source>
</evidence>
<feature type="compositionally biased region" description="Low complexity" evidence="7">
    <location>
        <begin position="251"/>
        <end position="267"/>
    </location>
</feature>
<evidence type="ECO:0000256" key="5">
    <source>
        <dbReference type="ARBA" id="ARBA00023242"/>
    </source>
</evidence>
<evidence type="ECO:0000256" key="6">
    <source>
        <dbReference type="SAM" id="Coils"/>
    </source>
</evidence>
<sequence length="372" mass="41667">MQGTVAPMAEEQLDWYAVLGVERTATSKEITKAYRVRALKVHPDKNPDPNAAKVFHELSQAYDLLLDPAARAAFDNLLNVKVQAKERTDKYDSVRRKMKEDLENRENAFKKQQENEKAASLRMHYEKEKRNCCDRQINFRRQWQQRNRQHAMAKETTSLDTTLRLKWKKKKHAFESEELVDIFKNYGTIDSCLSKNQGSALVSFKTITGAYAAMKAYENEDKALEVFTITWAGGVEPNMVSSLRASESSASGATTAAMNTNPAPSATKSQFNPQTPAFNVSTRATPSFSTPAFGGSGTSFGSFPVHIPSFGAPPSFNVATPVVDDYEAATLARMRSKDGERKRLAEEMLRMDRAEEECLQAQAAKENKKQKA</sequence>
<feature type="domain" description="J" evidence="8">
    <location>
        <begin position="14"/>
        <end position="78"/>
    </location>
</feature>
<dbReference type="PROSITE" id="PS00636">
    <property type="entry name" value="DNAJ_1"/>
    <property type="match status" value="1"/>
</dbReference>
<dbReference type="Gene3D" id="1.10.287.110">
    <property type="entry name" value="DnaJ domain"/>
    <property type="match status" value="1"/>
</dbReference>
<keyword evidence="6" id="KW-0175">Coiled coil</keyword>
<name>A0A9P8A6Y5_MORAP</name>
<evidence type="ECO:0000313" key="10">
    <source>
        <dbReference type="Proteomes" id="UP000717515"/>
    </source>
</evidence>
<dbReference type="PANTHER" id="PTHR44313:SF1">
    <property type="entry name" value="DNAJ HOMOLOG SUBFAMILY C MEMBER 17"/>
    <property type="match status" value="1"/>
</dbReference>
<reference evidence="9" key="1">
    <citation type="submission" date="2021-07" db="EMBL/GenBank/DDBJ databases">
        <title>Draft genome of Mortierella alpina, strain LL118, isolated from an aspen leaf litter sample.</title>
        <authorList>
            <person name="Yang S."/>
            <person name="Vinatzer B.A."/>
        </authorList>
    </citation>
    <scope>NUCLEOTIDE SEQUENCE</scope>
    <source>
        <strain evidence="9">LL118</strain>
    </source>
</reference>
<feature type="region of interest" description="Disordered" evidence="7">
    <location>
        <begin position="251"/>
        <end position="277"/>
    </location>
</feature>
<keyword evidence="4" id="KW-0143">Chaperone</keyword>
<dbReference type="InterPro" id="IPR018253">
    <property type="entry name" value="DnaJ_domain_CS"/>
</dbReference>
<evidence type="ECO:0000256" key="3">
    <source>
        <dbReference type="ARBA" id="ARBA00022490"/>
    </source>
</evidence>
<evidence type="ECO:0000259" key="8">
    <source>
        <dbReference type="PROSITE" id="PS50076"/>
    </source>
</evidence>
<dbReference type="EMBL" id="JAIFTL010000030">
    <property type="protein sequence ID" value="KAG9325903.1"/>
    <property type="molecule type" value="Genomic_DNA"/>
</dbReference>
<dbReference type="SUPFAM" id="SSF54928">
    <property type="entry name" value="RNA-binding domain, RBD"/>
    <property type="match status" value="1"/>
</dbReference>
<dbReference type="InterPro" id="IPR035979">
    <property type="entry name" value="RBD_domain_sf"/>
</dbReference>
<dbReference type="Gene3D" id="3.30.70.330">
    <property type="match status" value="1"/>
</dbReference>